<evidence type="ECO:0000256" key="3">
    <source>
        <dbReference type="ARBA" id="ARBA00022777"/>
    </source>
</evidence>
<dbReference type="EMBL" id="PRDL01000001">
    <property type="protein sequence ID" value="MBE8717054.1"/>
    <property type="molecule type" value="Genomic_DNA"/>
</dbReference>
<keyword evidence="2" id="KW-0808">Transferase</keyword>
<evidence type="ECO:0000256" key="1">
    <source>
        <dbReference type="ARBA" id="ARBA00009156"/>
    </source>
</evidence>
<dbReference type="Proteomes" id="UP000652567">
    <property type="component" value="Unassembled WGS sequence"/>
</dbReference>
<sequence>MKAVLDIGKTNVKLQLVNSVGNIHESFSRKNIPLQDGPYPHADVAGIWQWLLATLSKVSAENTQEKITDIIITTHGATAALVDTAAPDGSDGLVLPILDYEYVNINQCDTPYNAVRPLFSETLSPSLPAGLNLGRQIFWLQQSFPEAFNRATQLLMYPQYWGWRLTGNLAGEVTSLGCHTDMWSPEHNRWSSLVDKCQWQALMPPMKFAGDVLGNITAELAQQTGLAANCKVYTGLHDSNASYLRYLQNNQTEKGEFTVVSTGTWTILMQSGGELAGLNSERDMLANCDIYGNPVACARFMGGREYAVICEKLGGDAATPVTGEHIQAALNNLWMVTPDFSEGNGPFGGRTPQLLTPLPASSAGAIATLYCALMIDQRLDDLQAKGPVYIEGAFLKNLLLCQLVAQLRGQQPVYLSADDTGTVQGALLLTGQQQKVEFSLSLEACEPGRFTGLAAYQQHWRSLL</sequence>
<dbReference type="Gene3D" id="3.30.420.40">
    <property type="match status" value="2"/>
</dbReference>
<gene>
    <name evidence="6" type="ORF">C4F51_07590</name>
</gene>
<dbReference type="InterPro" id="IPR043129">
    <property type="entry name" value="ATPase_NBD"/>
</dbReference>
<keyword evidence="3 6" id="KW-0418">Kinase</keyword>
<dbReference type="AlphaFoldDB" id="A0A928V5P7"/>
<dbReference type="GO" id="GO:0005975">
    <property type="term" value="P:carbohydrate metabolic process"/>
    <property type="evidence" value="ECO:0007669"/>
    <property type="project" value="InterPro"/>
</dbReference>
<dbReference type="CDD" id="cd07772">
    <property type="entry name" value="ASKHA_NBD_FGGY_NaCK-like"/>
    <property type="match status" value="1"/>
</dbReference>
<evidence type="ECO:0000259" key="5">
    <source>
        <dbReference type="Pfam" id="PF21546"/>
    </source>
</evidence>
<dbReference type="Pfam" id="PF21546">
    <property type="entry name" value="FGGY_C_2"/>
    <property type="match status" value="1"/>
</dbReference>
<organism evidence="6 7">
    <name type="scientific">Cellvibrio polysaccharolyticus</name>
    <dbReference type="NCBI Taxonomy" id="2082724"/>
    <lineage>
        <taxon>Bacteria</taxon>
        <taxon>Pseudomonadati</taxon>
        <taxon>Pseudomonadota</taxon>
        <taxon>Gammaproteobacteria</taxon>
        <taxon>Cellvibrionales</taxon>
        <taxon>Cellvibrionaceae</taxon>
        <taxon>Cellvibrio</taxon>
    </lineage>
</organism>
<dbReference type="SUPFAM" id="SSF53067">
    <property type="entry name" value="Actin-like ATPase domain"/>
    <property type="match status" value="1"/>
</dbReference>
<accession>A0A928V5P7</accession>
<reference evidence="6" key="1">
    <citation type="submission" date="2018-07" db="EMBL/GenBank/DDBJ databases">
        <title>Genome assembly of strain Ka43.</title>
        <authorList>
            <person name="Kukolya J."/>
            <person name="Nagy I."/>
            <person name="Horvath B."/>
            <person name="Toth A."/>
        </authorList>
    </citation>
    <scope>NUCLEOTIDE SEQUENCE</scope>
    <source>
        <strain evidence="6">KB43</strain>
    </source>
</reference>
<feature type="domain" description="Carbohydrate kinase FGGY N-terminal" evidence="4">
    <location>
        <begin position="4"/>
        <end position="242"/>
    </location>
</feature>
<dbReference type="RefSeq" id="WP_193908621.1">
    <property type="nucleotide sequence ID" value="NZ_PRDL01000001.1"/>
</dbReference>
<evidence type="ECO:0000256" key="2">
    <source>
        <dbReference type="ARBA" id="ARBA00022679"/>
    </source>
</evidence>
<dbReference type="GO" id="GO:0016301">
    <property type="term" value="F:kinase activity"/>
    <property type="evidence" value="ECO:0007669"/>
    <property type="project" value="UniProtKB-KW"/>
</dbReference>
<comment type="caution">
    <text evidence="6">The sequence shown here is derived from an EMBL/GenBank/DDBJ whole genome shotgun (WGS) entry which is preliminary data.</text>
</comment>
<keyword evidence="7" id="KW-1185">Reference proteome</keyword>
<dbReference type="PANTHER" id="PTHR43095">
    <property type="entry name" value="SUGAR KINASE"/>
    <property type="match status" value="1"/>
</dbReference>
<name>A0A928V5P7_9GAMM</name>
<evidence type="ECO:0000313" key="6">
    <source>
        <dbReference type="EMBL" id="MBE8717054.1"/>
    </source>
</evidence>
<proteinExistence type="inferred from homology"/>
<dbReference type="InterPro" id="IPR050406">
    <property type="entry name" value="FGGY_Carb_Kinase"/>
</dbReference>
<evidence type="ECO:0000313" key="7">
    <source>
        <dbReference type="Proteomes" id="UP000652567"/>
    </source>
</evidence>
<comment type="similarity">
    <text evidence="1">Belongs to the FGGY kinase family.</text>
</comment>
<dbReference type="Pfam" id="PF00370">
    <property type="entry name" value="FGGY_N"/>
    <property type="match status" value="1"/>
</dbReference>
<dbReference type="InterPro" id="IPR018484">
    <property type="entry name" value="FGGY_N"/>
</dbReference>
<protein>
    <submittedName>
        <fullName evidence="6">L-fuculose kinase</fullName>
    </submittedName>
</protein>
<dbReference type="PANTHER" id="PTHR43095:SF5">
    <property type="entry name" value="XYLULOSE KINASE"/>
    <property type="match status" value="1"/>
</dbReference>
<dbReference type="InterPro" id="IPR049382">
    <property type="entry name" value="FGGY_C_2"/>
</dbReference>
<feature type="domain" description="Carbohydrate kinase FGGY C-terminal" evidence="5">
    <location>
        <begin position="255"/>
        <end position="433"/>
    </location>
</feature>
<evidence type="ECO:0000259" key="4">
    <source>
        <dbReference type="Pfam" id="PF00370"/>
    </source>
</evidence>